<gene>
    <name evidence="1" type="ORF">H919_12508</name>
</gene>
<proteinExistence type="predicted"/>
<sequence length="72" mass="8271">MEQINNNNIFMLINASIKFLKIEACVVEVYFDAGIINIEPVVLDKVLHENLFKMKVLPNALKDNFHSRALLL</sequence>
<reference evidence="1 2" key="2">
    <citation type="journal article" date="2015" name="Genome Announc.">
        <title>Genome Sequence of Anoxybacillus flavithermus Strain AK1, a Thermophile Isolated from a Hot Spring in Saudi Arabia.</title>
        <authorList>
            <person name="Khalil A."/>
            <person name="Sivakumar N."/>
            <person name="Qarawi S."/>
        </authorList>
    </citation>
    <scope>NUCLEOTIDE SEQUENCE [LARGE SCALE GENOMIC DNA]</scope>
    <source>
        <strain evidence="1 2">AK1</strain>
    </source>
</reference>
<evidence type="ECO:0000313" key="2">
    <source>
        <dbReference type="Proteomes" id="UP000012085"/>
    </source>
</evidence>
<reference evidence="1 2" key="1">
    <citation type="submission" date="2013-03" db="EMBL/GenBank/DDBJ databases">
        <title>Assembly of a new bacterial strain Anoxybacillus flavithermus AK1.</title>
        <authorList>
            <person name="Rajan I."/>
            <person name="PoliReddy D."/>
            <person name="Sugumar T."/>
            <person name="Rathinam K."/>
            <person name="Alqarawi S."/>
            <person name="Khalil A.B."/>
            <person name="Sivakumar N."/>
        </authorList>
    </citation>
    <scope>NUCLEOTIDE SEQUENCE [LARGE SCALE GENOMIC DNA]</scope>
    <source>
        <strain evidence="1 2">AK1</strain>
    </source>
</reference>
<evidence type="ECO:0000313" key="1">
    <source>
        <dbReference type="EMBL" id="EMT44980.1"/>
    </source>
</evidence>
<protein>
    <submittedName>
        <fullName evidence="1">Uncharacterized protein</fullName>
    </submittedName>
</protein>
<name>M8DKQ8_9BACL</name>
<dbReference type="AlphaFoldDB" id="M8DKQ8"/>
<dbReference type="EMBL" id="APCD01000029">
    <property type="protein sequence ID" value="EMT44980.1"/>
    <property type="molecule type" value="Genomic_DNA"/>
</dbReference>
<organism evidence="1 2">
    <name type="scientific">Anoxybacillus flavithermus AK1</name>
    <dbReference type="NCBI Taxonomy" id="1297581"/>
    <lineage>
        <taxon>Bacteria</taxon>
        <taxon>Bacillati</taxon>
        <taxon>Bacillota</taxon>
        <taxon>Bacilli</taxon>
        <taxon>Bacillales</taxon>
        <taxon>Anoxybacillaceae</taxon>
        <taxon>Anoxybacillus</taxon>
    </lineage>
</organism>
<dbReference type="Proteomes" id="UP000012085">
    <property type="component" value="Unassembled WGS sequence"/>
</dbReference>
<comment type="caution">
    <text evidence="1">The sequence shown here is derived from an EMBL/GenBank/DDBJ whole genome shotgun (WGS) entry which is preliminary data.</text>
</comment>
<accession>M8DKQ8</accession>